<dbReference type="SUPFAM" id="SSF48726">
    <property type="entry name" value="Immunoglobulin"/>
    <property type="match status" value="2"/>
</dbReference>
<dbReference type="SMART" id="SM00408">
    <property type="entry name" value="IGc2"/>
    <property type="match status" value="2"/>
</dbReference>
<dbReference type="PANTHER" id="PTHR10075">
    <property type="entry name" value="BASIGIN RELATED"/>
    <property type="match status" value="1"/>
</dbReference>
<evidence type="ECO:0000313" key="3">
    <source>
        <dbReference type="EMBL" id="CAH1390380.1"/>
    </source>
</evidence>
<protein>
    <recommendedName>
        <fullName evidence="2">Ig-like domain-containing protein</fullName>
    </recommendedName>
</protein>
<reference evidence="3" key="1">
    <citation type="submission" date="2022-01" db="EMBL/GenBank/DDBJ databases">
        <authorList>
            <person name="King R."/>
        </authorList>
    </citation>
    <scope>NUCLEOTIDE SEQUENCE</scope>
</reference>
<dbReference type="Gene3D" id="2.60.40.10">
    <property type="entry name" value="Immunoglobulins"/>
    <property type="match status" value="2"/>
</dbReference>
<dbReference type="AlphaFoldDB" id="A0A9P0E3U8"/>
<dbReference type="EMBL" id="OV725077">
    <property type="protein sequence ID" value="CAH1390380.1"/>
    <property type="molecule type" value="Genomic_DNA"/>
</dbReference>
<evidence type="ECO:0000259" key="2">
    <source>
        <dbReference type="PROSITE" id="PS50835"/>
    </source>
</evidence>
<dbReference type="Proteomes" id="UP001152798">
    <property type="component" value="Chromosome 1"/>
</dbReference>
<dbReference type="SMART" id="SM00409">
    <property type="entry name" value="IG"/>
    <property type="match status" value="2"/>
</dbReference>
<dbReference type="InterPro" id="IPR007110">
    <property type="entry name" value="Ig-like_dom"/>
</dbReference>
<dbReference type="PROSITE" id="PS50835">
    <property type="entry name" value="IG_LIKE"/>
    <property type="match status" value="2"/>
</dbReference>
<dbReference type="PANTHER" id="PTHR10075:SF14">
    <property type="entry name" value="CELL ADHESION MOLECULE DSCAM2-RELATED"/>
    <property type="match status" value="1"/>
</dbReference>
<keyword evidence="1" id="KW-0393">Immunoglobulin domain</keyword>
<proteinExistence type="predicted"/>
<dbReference type="InterPro" id="IPR036179">
    <property type="entry name" value="Ig-like_dom_sf"/>
</dbReference>
<sequence length="270" mass="29305">MEHANSITVQQDEGAVLVCLAQSCPSPEYRWYHIQPGYEPRTVNAGARTRVLGPVLAVEAVTEQDSGLYKCTAENTAGEASAELRLSVLGQLVVEVDPPLAVVRMGGTAEFRCIVSHASSSHLITWFKDGRAIPGRNNGELLVVNGVTREDQGMYQCVARRAEGDTAQSAAELQLGGNFIKYLLTTIYNFFVCFINSSSSYVARHPFTETGPPPKASASWLCLLPQLSSSVHQAGFSHHRSRCTLSNHLVLGLPTRLTRCSSSIIILFGI</sequence>
<keyword evidence="4" id="KW-1185">Reference proteome</keyword>
<dbReference type="InterPro" id="IPR013783">
    <property type="entry name" value="Ig-like_fold"/>
</dbReference>
<dbReference type="FunFam" id="2.60.40.10:FF:001049">
    <property type="entry name" value="Down syndrome cell adhesion molecule-like protein Dscam2"/>
    <property type="match status" value="1"/>
</dbReference>
<gene>
    <name evidence="3" type="ORF">NEZAVI_LOCUS1595</name>
</gene>
<feature type="domain" description="Ig-like" evidence="2">
    <location>
        <begin position="106"/>
        <end position="174"/>
    </location>
</feature>
<dbReference type="Pfam" id="PF13927">
    <property type="entry name" value="Ig_3"/>
    <property type="match status" value="1"/>
</dbReference>
<accession>A0A9P0E3U8</accession>
<dbReference type="InterPro" id="IPR013098">
    <property type="entry name" value="Ig_I-set"/>
</dbReference>
<dbReference type="GO" id="GO:0048468">
    <property type="term" value="P:cell development"/>
    <property type="evidence" value="ECO:0007669"/>
    <property type="project" value="UniProtKB-ARBA"/>
</dbReference>
<dbReference type="InterPro" id="IPR003598">
    <property type="entry name" value="Ig_sub2"/>
</dbReference>
<name>A0A9P0E3U8_NEZVI</name>
<feature type="domain" description="Ig-like" evidence="2">
    <location>
        <begin position="1"/>
        <end position="87"/>
    </location>
</feature>
<evidence type="ECO:0000313" key="4">
    <source>
        <dbReference type="Proteomes" id="UP001152798"/>
    </source>
</evidence>
<dbReference type="OrthoDB" id="152385at2759"/>
<dbReference type="Pfam" id="PF07679">
    <property type="entry name" value="I-set"/>
    <property type="match status" value="1"/>
</dbReference>
<evidence type="ECO:0000256" key="1">
    <source>
        <dbReference type="ARBA" id="ARBA00023319"/>
    </source>
</evidence>
<dbReference type="InterPro" id="IPR003599">
    <property type="entry name" value="Ig_sub"/>
</dbReference>
<organism evidence="3 4">
    <name type="scientific">Nezara viridula</name>
    <name type="common">Southern green stink bug</name>
    <name type="synonym">Cimex viridulus</name>
    <dbReference type="NCBI Taxonomy" id="85310"/>
    <lineage>
        <taxon>Eukaryota</taxon>
        <taxon>Metazoa</taxon>
        <taxon>Ecdysozoa</taxon>
        <taxon>Arthropoda</taxon>
        <taxon>Hexapoda</taxon>
        <taxon>Insecta</taxon>
        <taxon>Pterygota</taxon>
        <taxon>Neoptera</taxon>
        <taxon>Paraneoptera</taxon>
        <taxon>Hemiptera</taxon>
        <taxon>Heteroptera</taxon>
        <taxon>Panheteroptera</taxon>
        <taxon>Pentatomomorpha</taxon>
        <taxon>Pentatomoidea</taxon>
        <taxon>Pentatomidae</taxon>
        <taxon>Pentatominae</taxon>
        <taxon>Nezara</taxon>
    </lineage>
</organism>